<keyword evidence="2" id="KW-0808">Transferase</keyword>
<name>A0ABS1V972_9PROT</name>
<keyword evidence="3" id="KW-1185">Reference proteome</keyword>
<dbReference type="Pfam" id="PF00483">
    <property type="entry name" value="NTP_transferase"/>
    <property type="match status" value="1"/>
</dbReference>
<dbReference type="RefSeq" id="WP_202827424.1">
    <property type="nucleotide sequence ID" value="NZ_JAEUXJ010000009.1"/>
</dbReference>
<dbReference type="InterPro" id="IPR005835">
    <property type="entry name" value="NTP_transferase_dom"/>
</dbReference>
<comment type="caution">
    <text evidence="2">The sequence shown here is derived from an EMBL/GenBank/DDBJ whole genome shotgun (WGS) entry which is preliminary data.</text>
</comment>
<reference evidence="2 3" key="1">
    <citation type="submission" date="2021-01" db="EMBL/GenBank/DDBJ databases">
        <title>Belnapia mucosa sp. nov. and Belnapia arida sp. nov., isolated from the Tabernas Desert (Almeria, Spain).</title>
        <authorList>
            <person name="Molina-Menor E."/>
            <person name="Vidal-Verdu A."/>
            <person name="Calonge A."/>
            <person name="Satari L."/>
            <person name="Pereto Magraner J."/>
            <person name="Porcar Miralles M."/>
        </authorList>
    </citation>
    <scope>NUCLEOTIDE SEQUENCE [LARGE SCALE GENOMIC DNA]</scope>
    <source>
        <strain evidence="2 3">T6</strain>
    </source>
</reference>
<protein>
    <submittedName>
        <fullName evidence="2">NTP transferase domain-containing protein</fullName>
    </submittedName>
</protein>
<organism evidence="2 3">
    <name type="scientific">Belnapia mucosa</name>
    <dbReference type="NCBI Taxonomy" id="2804532"/>
    <lineage>
        <taxon>Bacteria</taxon>
        <taxon>Pseudomonadati</taxon>
        <taxon>Pseudomonadota</taxon>
        <taxon>Alphaproteobacteria</taxon>
        <taxon>Acetobacterales</taxon>
        <taxon>Roseomonadaceae</taxon>
        <taxon>Belnapia</taxon>
    </lineage>
</organism>
<evidence type="ECO:0000259" key="1">
    <source>
        <dbReference type="Pfam" id="PF00483"/>
    </source>
</evidence>
<feature type="domain" description="Nucleotidyl transferase" evidence="1">
    <location>
        <begin position="5"/>
        <end position="106"/>
    </location>
</feature>
<dbReference type="Gene3D" id="3.90.550.10">
    <property type="entry name" value="Spore Coat Polysaccharide Biosynthesis Protein SpsA, Chain A"/>
    <property type="match status" value="1"/>
</dbReference>
<gene>
    <name evidence="2" type="ORF">JMJ55_20320</name>
</gene>
<dbReference type="Proteomes" id="UP000606490">
    <property type="component" value="Unassembled WGS sequence"/>
</dbReference>
<dbReference type="GO" id="GO:0016740">
    <property type="term" value="F:transferase activity"/>
    <property type="evidence" value="ECO:0007669"/>
    <property type="project" value="UniProtKB-KW"/>
</dbReference>
<dbReference type="EMBL" id="JAEUXJ010000009">
    <property type="protein sequence ID" value="MBL6457686.1"/>
    <property type="molecule type" value="Genomic_DNA"/>
</dbReference>
<accession>A0ABS1V972</accession>
<dbReference type="InterPro" id="IPR051161">
    <property type="entry name" value="Mannose-6P_isomerase_type2"/>
</dbReference>
<feature type="non-terminal residue" evidence="2">
    <location>
        <position position="112"/>
    </location>
</feature>
<evidence type="ECO:0000313" key="3">
    <source>
        <dbReference type="Proteomes" id="UP000606490"/>
    </source>
</evidence>
<dbReference type="SUPFAM" id="SSF53448">
    <property type="entry name" value="Nucleotide-diphospho-sugar transferases"/>
    <property type="match status" value="1"/>
</dbReference>
<dbReference type="InterPro" id="IPR029044">
    <property type="entry name" value="Nucleotide-diphossugar_trans"/>
</dbReference>
<dbReference type="PANTHER" id="PTHR46390">
    <property type="entry name" value="MANNOSE-1-PHOSPHATE GUANYLYLTRANSFERASE"/>
    <property type="match status" value="1"/>
</dbReference>
<dbReference type="PANTHER" id="PTHR46390:SF1">
    <property type="entry name" value="MANNOSE-1-PHOSPHATE GUANYLYLTRANSFERASE"/>
    <property type="match status" value="1"/>
</dbReference>
<evidence type="ECO:0000313" key="2">
    <source>
        <dbReference type="EMBL" id="MBL6457686.1"/>
    </source>
</evidence>
<proteinExistence type="predicted"/>
<sequence>MAIVPVILSGGTGTRLWPLSREGYPKQFWPLLGAETMLQQTAARAMGGEFGPPVVVCNEAHRFLVAEQLREAKIAGARILLEPAGRNSAPAIAAAALLVAEQSPEAVLWIMA</sequence>